<evidence type="ECO:0000259" key="9">
    <source>
        <dbReference type="Pfam" id="PF02897"/>
    </source>
</evidence>
<dbReference type="OrthoDB" id="248387at2759"/>
<comment type="subunit">
    <text evidence="3">Monomer.</text>
</comment>
<comment type="catalytic activity">
    <reaction evidence="1">
        <text>Hydrolysis of Pro-|-Xaa &gt;&gt; Ala-|-Xaa in oligopeptides.</text>
        <dbReference type="EC" id="3.4.21.26"/>
    </reaction>
</comment>
<keyword evidence="4 7" id="KW-0645">Protease</keyword>
<dbReference type="Gene3D" id="3.40.50.1820">
    <property type="entry name" value="alpha/beta hydrolase"/>
    <property type="match status" value="1"/>
</dbReference>
<comment type="caution">
    <text evidence="10">The sequence shown here is derived from an EMBL/GenBank/DDBJ whole genome shotgun (WGS) entry which is preliminary data.</text>
</comment>
<dbReference type="InterPro" id="IPR029058">
    <property type="entry name" value="AB_hydrolase_fold"/>
</dbReference>
<dbReference type="InterPro" id="IPR002470">
    <property type="entry name" value="Peptidase_S9A"/>
</dbReference>
<dbReference type="EC" id="3.4.21.-" evidence="7"/>
<dbReference type="Gene3D" id="2.130.10.120">
    <property type="entry name" value="Prolyl oligopeptidase, N-terminal domain"/>
    <property type="match status" value="1"/>
</dbReference>
<evidence type="ECO:0000259" key="8">
    <source>
        <dbReference type="Pfam" id="PF00326"/>
    </source>
</evidence>
<dbReference type="SUPFAM" id="SSF50993">
    <property type="entry name" value="Peptidase/esterase 'gauge' domain"/>
    <property type="match status" value="1"/>
</dbReference>
<evidence type="ECO:0000313" key="11">
    <source>
        <dbReference type="Proteomes" id="UP000807469"/>
    </source>
</evidence>
<dbReference type="PRINTS" id="PR00862">
    <property type="entry name" value="PROLIGOPTASE"/>
</dbReference>
<evidence type="ECO:0000256" key="7">
    <source>
        <dbReference type="RuleBase" id="RU368024"/>
    </source>
</evidence>
<dbReference type="Pfam" id="PF00326">
    <property type="entry name" value="Peptidase_S9"/>
    <property type="match status" value="1"/>
</dbReference>
<reference evidence="10" key="1">
    <citation type="submission" date="2020-11" db="EMBL/GenBank/DDBJ databases">
        <authorList>
            <consortium name="DOE Joint Genome Institute"/>
            <person name="Ahrendt S."/>
            <person name="Riley R."/>
            <person name="Andreopoulos W."/>
            <person name="Labutti K."/>
            <person name="Pangilinan J."/>
            <person name="Ruiz-Duenas F.J."/>
            <person name="Barrasa J.M."/>
            <person name="Sanchez-Garcia M."/>
            <person name="Camarero S."/>
            <person name="Miyauchi S."/>
            <person name="Serrano A."/>
            <person name="Linde D."/>
            <person name="Babiker R."/>
            <person name="Drula E."/>
            <person name="Ayuso-Fernandez I."/>
            <person name="Pacheco R."/>
            <person name="Padilla G."/>
            <person name="Ferreira P."/>
            <person name="Barriuso J."/>
            <person name="Kellner H."/>
            <person name="Castanera R."/>
            <person name="Alfaro M."/>
            <person name="Ramirez L."/>
            <person name="Pisabarro A.G."/>
            <person name="Kuo A."/>
            <person name="Tritt A."/>
            <person name="Lipzen A."/>
            <person name="He G."/>
            <person name="Yan M."/>
            <person name="Ng V."/>
            <person name="Cullen D."/>
            <person name="Martin F."/>
            <person name="Rosso M.-N."/>
            <person name="Henrissat B."/>
            <person name="Hibbett D."/>
            <person name="Martinez A.T."/>
            <person name="Grigoriev I.V."/>
        </authorList>
    </citation>
    <scope>NUCLEOTIDE SEQUENCE</scope>
    <source>
        <strain evidence="10">CIRM-BRFM 674</strain>
    </source>
</reference>
<dbReference type="GO" id="GO:0004252">
    <property type="term" value="F:serine-type endopeptidase activity"/>
    <property type="evidence" value="ECO:0007669"/>
    <property type="project" value="UniProtKB-UniRule"/>
</dbReference>
<keyword evidence="5 7" id="KW-0378">Hydrolase</keyword>
<dbReference type="EMBL" id="MU155293">
    <property type="protein sequence ID" value="KAF9476472.1"/>
    <property type="molecule type" value="Genomic_DNA"/>
</dbReference>
<keyword evidence="6 7" id="KW-0720">Serine protease</keyword>
<evidence type="ECO:0000256" key="1">
    <source>
        <dbReference type="ARBA" id="ARBA00001070"/>
    </source>
</evidence>
<evidence type="ECO:0000256" key="3">
    <source>
        <dbReference type="ARBA" id="ARBA00011245"/>
    </source>
</evidence>
<feature type="domain" description="Peptidase S9A N-terminal" evidence="9">
    <location>
        <begin position="46"/>
        <end position="476"/>
    </location>
</feature>
<proteinExistence type="inferred from homology"/>
<organism evidence="10 11">
    <name type="scientific">Pholiota conissans</name>
    <dbReference type="NCBI Taxonomy" id="109636"/>
    <lineage>
        <taxon>Eukaryota</taxon>
        <taxon>Fungi</taxon>
        <taxon>Dikarya</taxon>
        <taxon>Basidiomycota</taxon>
        <taxon>Agaricomycotina</taxon>
        <taxon>Agaricomycetes</taxon>
        <taxon>Agaricomycetidae</taxon>
        <taxon>Agaricales</taxon>
        <taxon>Agaricineae</taxon>
        <taxon>Strophariaceae</taxon>
        <taxon>Pholiota</taxon>
    </lineage>
</organism>
<accession>A0A9P5YVJ9</accession>
<dbReference type="GO" id="GO:0006508">
    <property type="term" value="P:proteolysis"/>
    <property type="evidence" value="ECO:0007669"/>
    <property type="project" value="UniProtKB-KW"/>
</dbReference>
<keyword evidence="11" id="KW-1185">Reference proteome</keyword>
<dbReference type="FunFam" id="3.40.50.1820:FF:000005">
    <property type="entry name" value="Prolyl endopeptidase"/>
    <property type="match status" value="1"/>
</dbReference>
<dbReference type="AlphaFoldDB" id="A0A9P5YVJ9"/>
<dbReference type="Pfam" id="PF02897">
    <property type="entry name" value="Peptidase_S9_N"/>
    <property type="match status" value="1"/>
</dbReference>
<dbReference type="InterPro" id="IPR051167">
    <property type="entry name" value="Prolyl_oligopep/macrocyclase"/>
</dbReference>
<evidence type="ECO:0000256" key="4">
    <source>
        <dbReference type="ARBA" id="ARBA00022670"/>
    </source>
</evidence>
<evidence type="ECO:0000256" key="2">
    <source>
        <dbReference type="ARBA" id="ARBA00005228"/>
    </source>
</evidence>
<gene>
    <name evidence="10" type="ORF">BDN70DRAFT_882372</name>
</gene>
<dbReference type="PANTHER" id="PTHR42881">
    <property type="entry name" value="PROLYL ENDOPEPTIDASE"/>
    <property type="match status" value="1"/>
</dbReference>
<dbReference type="PANTHER" id="PTHR42881:SF2">
    <property type="entry name" value="PROLYL ENDOPEPTIDASE"/>
    <property type="match status" value="1"/>
</dbReference>
<evidence type="ECO:0000256" key="6">
    <source>
        <dbReference type="ARBA" id="ARBA00022825"/>
    </source>
</evidence>
<dbReference type="InterPro" id="IPR001375">
    <property type="entry name" value="Peptidase_S9_cat"/>
</dbReference>
<dbReference type="SUPFAM" id="SSF53474">
    <property type="entry name" value="alpha/beta-Hydrolases"/>
    <property type="match status" value="1"/>
</dbReference>
<evidence type="ECO:0000313" key="10">
    <source>
        <dbReference type="EMBL" id="KAF9476472.1"/>
    </source>
</evidence>
<dbReference type="GO" id="GO:0070012">
    <property type="term" value="F:oligopeptidase activity"/>
    <property type="evidence" value="ECO:0007669"/>
    <property type="project" value="TreeGrafter"/>
</dbReference>
<dbReference type="Proteomes" id="UP000807469">
    <property type="component" value="Unassembled WGS sequence"/>
</dbReference>
<feature type="domain" description="Peptidase S9 prolyl oligopeptidase catalytic" evidence="8">
    <location>
        <begin position="546"/>
        <end position="758"/>
    </location>
</feature>
<name>A0A9P5YVJ9_9AGAR</name>
<comment type="similarity">
    <text evidence="2 7">Belongs to the peptidase S9A family.</text>
</comment>
<dbReference type="PROSITE" id="PS00708">
    <property type="entry name" value="PRO_ENDOPEP_SER"/>
    <property type="match status" value="1"/>
</dbReference>
<evidence type="ECO:0000256" key="5">
    <source>
        <dbReference type="ARBA" id="ARBA00022801"/>
    </source>
</evidence>
<dbReference type="InterPro" id="IPR002471">
    <property type="entry name" value="Pept_S9_AS"/>
</dbReference>
<sequence length="770" mass="87114">MFPQLRRNLPLRHTSRIVLRLSGYRSAQFSSMPLPTTWIPGSYPPARRGNYVDTYKSAKRGKVNVRDPYQHFEENCPETEEFSALQAKCTRSYLDQNPNLTRLLDAFESCNDYAKFYAPQLRDDGRYYWFYNSGLDAQTAFYRSWDTSLPDITNIDDSGGEMFFDPNALSEDGTAALATYAFSPCAKYFAYGVSISGSDFISVFIRRTAVPFTSDVNPNNDSGRLPEEIKFVKFSAIAWTPDSNGFFYQRYPDNSASIQENGTIATEGDVDAMVYYHRIGTPQSEDVLVFQDKENPERMFHVEVSDDKKYIFLYVLKDSSRQNLLWVADFDPAKIGPDIKWNKVIEEWGAEYDAITTKGPLLYLRTNHKAPQYKVITVDVSNNNEIKELIPESDAYMSSILSVNRDYFAVVYKRNVKDELYLYTHTGEELTRLAEDFVGAVSVSGREKQTFFFVSLTGFTSPGTLARYDFTAPEDKRWSIYRHIKLTGLNTEDFEATQVWYKSKDGTPIPMFIVRHKSTKLDGTAAALQYGYGGFSISIDPFFSSTILTFIQKYGMILAVPSIRGGGEFGEDWHLAGCREKKTNCFDDFIAATEFLVKNKYAAQGKVIINGGSNGGLLVAACVNRAPEGTFGCAIAEVGVHDLLKFHKFTIGRAWISDYGDPDVPEDFDFIYPMSPLHNIPRKKILPPTLLLTADHDDRVVPMHSFKFAAELQHSHRLNPHPLLLRVDLNAGHGAGKSTQQKLMEHADKWGFAAQSLGLEWKECQKLSKP</sequence>
<dbReference type="InterPro" id="IPR023302">
    <property type="entry name" value="Pept_S9A_N"/>
</dbReference>
<dbReference type="GO" id="GO:0005829">
    <property type="term" value="C:cytosol"/>
    <property type="evidence" value="ECO:0007669"/>
    <property type="project" value="TreeGrafter"/>
</dbReference>
<protein>
    <recommendedName>
        <fullName evidence="7">Prolyl endopeptidase</fullName>
        <ecNumber evidence="7">3.4.21.-</ecNumber>
    </recommendedName>
</protein>